<keyword evidence="1" id="KW-0472">Membrane</keyword>
<dbReference type="Proteomes" id="UP000054560">
    <property type="component" value="Unassembled WGS sequence"/>
</dbReference>
<dbReference type="EMBL" id="KQ241607">
    <property type="protein sequence ID" value="KNC87514.1"/>
    <property type="molecule type" value="Genomic_DNA"/>
</dbReference>
<evidence type="ECO:0000313" key="2">
    <source>
        <dbReference type="EMBL" id="KNC87514.1"/>
    </source>
</evidence>
<keyword evidence="3" id="KW-1185">Reference proteome</keyword>
<evidence type="ECO:0000313" key="3">
    <source>
        <dbReference type="Proteomes" id="UP000054560"/>
    </source>
</evidence>
<dbReference type="RefSeq" id="XP_014161416.1">
    <property type="nucleotide sequence ID" value="XM_014305941.1"/>
</dbReference>
<organism evidence="2 3">
    <name type="scientific">Sphaeroforma arctica JP610</name>
    <dbReference type="NCBI Taxonomy" id="667725"/>
    <lineage>
        <taxon>Eukaryota</taxon>
        <taxon>Ichthyosporea</taxon>
        <taxon>Ichthyophonida</taxon>
        <taxon>Sphaeroforma</taxon>
    </lineage>
</organism>
<feature type="transmembrane region" description="Helical" evidence="1">
    <location>
        <begin position="79"/>
        <end position="98"/>
    </location>
</feature>
<accession>A0A0L0GF70</accession>
<keyword evidence="1" id="KW-0812">Transmembrane</keyword>
<proteinExistence type="predicted"/>
<evidence type="ECO:0000256" key="1">
    <source>
        <dbReference type="SAM" id="Phobius"/>
    </source>
</evidence>
<sequence>MLLLALYNVTSGTIQSYFWHYTYAHLAPVELNRFSVVSQYVRLSGHRIYLSVCVSLAAVVGLLSAYGSRYIRSGKINPVFHVAAFLLITGYALEYPHLKAHKDAEKAGAAH</sequence>
<feature type="transmembrane region" description="Helical" evidence="1">
    <location>
        <begin position="48"/>
        <end position="67"/>
    </location>
</feature>
<keyword evidence="1" id="KW-1133">Transmembrane helix</keyword>
<name>A0A0L0GF70_9EUKA</name>
<gene>
    <name evidence="2" type="ORF">SARC_00399</name>
</gene>
<dbReference type="GeneID" id="25900903"/>
<dbReference type="AlphaFoldDB" id="A0A0L0GF70"/>
<dbReference type="OrthoDB" id="5561579at2759"/>
<protein>
    <submittedName>
        <fullName evidence="2">Uncharacterized protein</fullName>
    </submittedName>
</protein>
<reference evidence="2 3" key="1">
    <citation type="submission" date="2011-02" db="EMBL/GenBank/DDBJ databases">
        <title>The Genome Sequence of Sphaeroforma arctica JP610.</title>
        <authorList>
            <consortium name="The Broad Institute Genome Sequencing Platform"/>
            <person name="Russ C."/>
            <person name="Cuomo C."/>
            <person name="Young S.K."/>
            <person name="Zeng Q."/>
            <person name="Gargeya S."/>
            <person name="Alvarado L."/>
            <person name="Berlin A."/>
            <person name="Chapman S.B."/>
            <person name="Chen Z."/>
            <person name="Freedman E."/>
            <person name="Gellesch M."/>
            <person name="Goldberg J."/>
            <person name="Griggs A."/>
            <person name="Gujja S."/>
            <person name="Heilman E."/>
            <person name="Heiman D."/>
            <person name="Howarth C."/>
            <person name="Mehta T."/>
            <person name="Neiman D."/>
            <person name="Pearson M."/>
            <person name="Roberts A."/>
            <person name="Saif S."/>
            <person name="Shea T."/>
            <person name="Shenoy N."/>
            <person name="Sisk P."/>
            <person name="Stolte C."/>
            <person name="Sykes S."/>
            <person name="White J."/>
            <person name="Yandava C."/>
            <person name="Burger G."/>
            <person name="Gray M.W."/>
            <person name="Holland P.W.H."/>
            <person name="King N."/>
            <person name="Lang F.B.F."/>
            <person name="Roger A.J."/>
            <person name="Ruiz-Trillo I."/>
            <person name="Haas B."/>
            <person name="Nusbaum C."/>
            <person name="Birren B."/>
        </authorList>
    </citation>
    <scope>NUCLEOTIDE SEQUENCE [LARGE SCALE GENOMIC DNA]</scope>
    <source>
        <strain evidence="2 3">JP610</strain>
    </source>
</reference>